<sequence length="102" mass="11312">MNHAQELQAREGVATVVYTKPNCVQCNQTFRMLDRDGIHYSKVDITKDPAARDFITRDVADGGLGYLQAPVVFVSAVEGDESWSGFRPDKIETHITKRADAA</sequence>
<dbReference type="OrthoDB" id="4948994at2"/>
<dbReference type="SUPFAM" id="SSF52833">
    <property type="entry name" value="Thioredoxin-like"/>
    <property type="match status" value="1"/>
</dbReference>
<comment type="caution">
    <text evidence="2">The sequence shown here is derived from an EMBL/GenBank/DDBJ whole genome shotgun (WGS) entry which is preliminary data.</text>
</comment>
<dbReference type="Gene3D" id="3.40.30.10">
    <property type="entry name" value="Glutaredoxin"/>
    <property type="match status" value="1"/>
</dbReference>
<gene>
    <name evidence="2" type="ORF">E1809_24140</name>
</gene>
<dbReference type="Proteomes" id="UP000295511">
    <property type="component" value="Unassembled WGS sequence"/>
</dbReference>
<dbReference type="AlphaFoldDB" id="A0A4R5K5E4"/>
<dbReference type="PROSITE" id="PS51354">
    <property type="entry name" value="GLUTAREDOXIN_2"/>
    <property type="match status" value="1"/>
</dbReference>
<feature type="domain" description="Glutaredoxin" evidence="1">
    <location>
        <begin position="16"/>
        <end position="74"/>
    </location>
</feature>
<protein>
    <submittedName>
        <fullName evidence="2">NrdH-redoxin</fullName>
    </submittedName>
</protein>
<keyword evidence="3" id="KW-1185">Reference proteome</keyword>
<dbReference type="Pfam" id="PF00462">
    <property type="entry name" value="Glutaredoxin"/>
    <property type="match status" value="1"/>
</dbReference>
<dbReference type="InterPro" id="IPR002109">
    <property type="entry name" value="Glutaredoxin"/>
</dbReference>
<name>A0A4R5K5E4_9MICC</name>
<evidence type="ECO:0000313" key="3">
    <source>
        <dbReference type="Proteomes" id="UP000295511"/>
    </source>
</evidence>
<reference evidence="2 3" key="1">
    <citation type="submission" date="2019-03" db="EMBL/GenBank/DDBJ databases">
        <title>Whole genome sequence of Arthrobacter sp JH1-1.</title>
        <authorList>
            <person name="Trinh H.N."/>
        </authorList>
    </citation>
    <scope>NUCLEOTIDE SEQUENCE [LARGE SCALE GENOMIC DNA]</scope>
    <source>
        <strain evidence="2 3">JH1-1</strain>
    </source>
</reference>
<dbReference type="CDD" id="cd02976">
    <property type="entry name" value="NrdH"/>
    <property type="match status" value="1"/>
</dbReference>
<dbReference type="InterPro" id="IPR036249">
    <property type="entry name" value="Thioredoxin-like_sf"/>
</dbReference>
<proteinExistence type="predicted"/>
<organism evidence="2 3">
    <name type="scientific">Arthrobacter terricola</name>
    <dbReference type="NCBI Taxonomy" id="2547396"/>
    <lineage>
        <taxon>Bacteria</taxon>
        <taxon>Bacillati</taxon>
        <taxon>Actinomycetota</taxon>
        <taxon>Actinomycetes</taxon>
        <taxon>Micrococcales</taxon>
        <taxon>Micrococcaceae</taxon>
        <taxon>Arthrobacter</taxon>
    </lineage>
</organism>
<dbReference type="RefSeq" id="WP_133206793.1">
    <property type="nucleotide sequence ID" value="NZ_SMRU01000047.1"/>
</dbReference>
<dbReference type="EMBL" id="SMRU01000047">
    <property type="protein sequence ID" value="TDF88113.1"/>
    <property type="molecule type" value="Genomic_DNA"/>
</dbReference>
<evidence type="ECO:0000313" key="2">
    <source>
        <dbReference type="EMBL" id="TDF88113.1"/>
    </source>
</evidence>
<accession>A0A4R5K5E4</accession>
<evidence type="ECO:0000259" key="1">
    <source>
        <dbReference type="Pfam" id="PF00462"/>
    </source>
</evidence>